<dbReference type="RefSeq" id="WP_114956840.1">
    <property type="nucleotide sequence ID" value="NZ_JBHSJF010000006.1"/>
</dbReference>
<evidence type="ECO:0000313" key="2">
    <source>
        <dbReference type="Proteomes" id="UP001595796"/>
    </source>
</evidence>
<dbReference type="Proteomes" id="UP001595796">
    <property type="component" value="Unassembled WGS sequence"/>
</dbReference>
<sequence>MRLPCPFCGSRDLSEFTYLGDATAARPDPDAPDAASAFFDYAYLRDNPAGPHREYWYHAQGCRSWLTVERNTRTHEILSASLASGNVQ</sequence>
<evidence type="ECO:0000313" key="1">
    <source>
        <dbReference type="EMBL" id="MFC5068929.1"/>
    </source>
</evidence>
<accession>A0ABV9Z2X4</accession>
<dbReference type="Pfam" id="PF04267">
    <property type="entry name" value="SoxD"/>
    <property type="match status" value="1"/>
</dbReference>
<name>A0ABV9Z2X4_9HYPH</name>
<keyword evidence="2" id="KW-1185">Reference proteome</keyword>
<organism evidence="1 2">
    <name type="scientific">Flaviflagellibacter deserti</name>
    <dbReference type="NCBI Taxonomy" id="2267266"/>
    <lineage>
        <taxon>Bacteria</taxon>
        <taxon>Pseudomonadati</taxon>
        <taxon>Pseudomonadota</taxon>
        <taxon>Alphaproteobacteria</taxon>
        <taxon>Hyphomicrobiales</taxon>
        <taxon>Flaviflagellibacter</taxon>
    </lineage>
</organism>
<reference evidence="2" key="1">
    <citation type="journal article" date="2019" name="Int. J. Syst. Evol. Microbiol.">
        <title>The Global Catalogue of Microorganisms (GCM) 10K type strain sequencing project: providing services to taxonomists for standard genome sequencing and annotation.</title>
        <authorList>
            <consortium name="The Broad Institute Genomics Platform"/>
            <consortium name="The Broad Institute Genome Sequencing Center for Infectious Disease"/>
            <person name="Wu L."/>
            <person name="Ma J."/>
        </authorList>
    </citation>
    <scope>NUCLEOTIDE SEQUENCE [LARGE SCALE GENOMIC DNA]</scope>
    <source>
        <strain evidence="2">CGMCC 1.16444</strain>
    </source>
</reference>
<dbReference type="Gene3D" id="3.30.2270.10">
    <property type="entry name" value="Folate-binding superfamily"/>
    <property type="match status" value="1"/>
</dbReference>
<protein>
    <submittedName>
        <fullName evidence="1">Sarcosine oxidase subunit delta</fullName>
    </submittedName>
</protein>
<comment type="caution">
    <text evidence="1">The sequence shown here is derived from an EMBL/GenBank/DDBJ whole genome shotgun (WGS) entry which is preliminary data.</text>
</comment>
<proteinExistence type="predicted"/>
<dbReference type="InterPro" id="IPR006279">
    <property type="entry name" value="SoxD"/>
</dbReference>
<dbReference type="EMBL" id="JBHSJF010000006">
    <property type="protein sequence ID" value="MFC5068929.1"/>
    <property type="molecule type" value="Genomic_DNA"/>
</dbReference>
<dbReference type="InterPro" id="IPR038561">
    <property type="entry name" value="SoxD_sf"/>
</dbReference>
<gene>
    <name evidence="1" type="ORF">ACFPFW_13010</name>
</gene>